<gene>
    <name evidence="1" type="primary">g8951</name>
    <name evidence="1" type="ORF">VP750_LOCUS8039</name>
</gene>
<accession>A0ABP1G800</accession>
<protein>
    <submittedName>
        <fullName evidence="1">G8951 protein</fullName>
    </submittedName>
</protein>
<organism evidence="1 2">
    <name type="scientific">Coccomyxa viridis</name>
    <dbReference type="NCBI Taxonomy" id="1274662"/>
    <lineage>
        <taxon>Eukaryota</taxon>
        <taxon>Viridiplantae</taxon>
        <taxon>Chlorophyta</taxon>
        <taxon>core chlorophytes</taxon>
        <taxon>Trebouxiophyceae</taxon>
        <taxon>Trebouxiophyceae incertae sedis</taxon>
        <taxon>Coccomyxaceae</taxon>
        <taxon>Coccomyxa</taxon>
    </lineage>
</organism>
<reference evidence="1 2" key="1">
    <citation type="submission" date="2024-06" db="EMBL/GenBank/DDBJ databases">
        <authorList>
            <person name="Kraege A."/>
            <person name="Thomma B."/>
        </authorList>
    </citation>
    <scope>NUCLEOTIDE SEQUENCE [LARGE SCALE GENOMIC DNA]</scope>
</reference>
<keyword evidence="2" id="KW-1185">Reference proteome</keyword>
<proteinExistence type="predicted"/>
<comment type="caution">
    <text evidence="1">The sequence shown here is derived from an EMBL/GenBank/DDBJ whole genome shotgun (WGS) entry which is preliminary data.</text>
</comment>
<name>A0ABP1G800_9CHLO</name>
<dbReference type="EMBL" id="CAXHTA020000015">
    <property type="protein sequence ID" value="CAL5226133.1"/>
    <property type="molecule type" value="Genomic_DNA"/>
</dbReference>
<evidence type="ECO:0000313" key="2">
    <source>
        <dbReference type="Proteomes" id="UP001497392"/>
    </source>
</evidence>
<dbReference type="Proteomes" id="UP001497392">
    <property type="component" value="Unassembled WGS sequence"/>
</dbReference>
<evidence type="ECO:0000313" key="1">
    <source>
        <dbReference type="EMBL" id="CAL5226133.1"/>
    </source>
</evidence>
<sequence length="273" mass="30458">MGVMQKVHFISGKTLKDVRNDVIIHSSSCRSWMRAAVLLLLFGLIGAVLACKYVFEDQLRSSEYTKRVSGYEACAAINESRKPTCFCTNTTITYSKYAAMSIDRTWCQQYQYGLPTTITLSDLIRQAVTAEVVAMCEAVTDNLHQRLTLLKYNSPTMRTKGDLDADLRHLAGGAYLDVVNSIILQKTLSNLEFNMSINVNGLSPRLAAQNPASGQKIISDISGMQSQSLLAITEDMERQSMINKLLGSLQLSYAAYRTSCYPYECTYTEQKTM</sequence>